<sequence>MGKKGYRRGWGNGRVRAWETREEGRDSGKFGEVIQWISAANSPTRVHTEASPRLRSAPISVRSSVYVSGNSHTETIKVLDGYSPHTSSRPLMSSDHVQRPTQAPQAPPSLTELTDNTETAASISTKPPVVPKNPPQKPSQLWMTLQSHCASTMAAIPFLPP</sequence>
<dbReference type="GeneID" id="73349475"/>
<dbReference type="EMBL" id="CP019480">
    <property type="protein sequence ID" value="UQC90010.1"/>
    <property type="molecule type" value="Genomic_DNA"/>
</dbReference>
<reference evidence="2" key="1">
    <citation type="journal article" date="2021" name="Mol. Plant Microbe Interact.">
        <title>Complete Genome Sequence of the Plant-Pathogenic Fungus Colletotrichum lupini.</title>
        <authorList>
            <person name="Baroncelli R."/>
            <person name="Pensec F."/>
            <person name="Da Lio D."/>
            <person name="Boufleur T."/>
            <person name="Vicente I."/>
            <person name="Sarrocco S."/>
            <person name="Picot A."/>
            <person name="Baraldi E."/>
            <person name="Sukno S."/>
            <person name="Thon M."/>
            <person name="Le Floch G."/>
        </authorList>
    </citation>
    <scope>NUCLEOTIDE SEQUENCE</scope>
    <source>
        <strain evidence="2">IMI 504893</strain>
    </source>
</reference>
<accession>A0A9Q8T730</accession>
<proteinExistence type="predicted"/>
<gene>
    <name evidence="2" type="ORF">CLUP02_15541</name>
</gene>
<dbReference type="KEGG" id="clup:CLUP02_15541"/>
<name>A0A9Q8T730_9PEZI</name>
<feature type="compositionally biased region" description="Polar residues" evidence="1">
    <location>
        <begin position="111"/>
        <end position="125"/>
    </location>
</feature>
<keyword evidence="3" id="KW-1185">Reference proteome</keyword>
<protein>
    <submittedName>
        <fullName evidence="2">Uncharacterized protein</fullName>
    </submittedName>
</protein>
<evidence type="ECO:0000313" key="3">
    <source>
        <dbReference type="Proteomes" id="UP000830671"/>
    </source>
</evidence>
<evidence type="ECO:0000313" key="2">
    <source>
        <dbReference type="EMBL" id="UQC90010.1"/>
    </source>
</evidence>
<dbReference type="RefSeq" id="XP_049151611.1">
    <property type="nucleotide sequence ID" value="XM_049294465.1"/>
</dbReference>
<organism evidence="2 3">
    <name type="scientific">Colletotrichum lupini</name>
    <dbReference type="NCBI Taxonomy" id="145971"/>
    <lineage>
        <taxon>Eukaryota</taxon>
        <taxon>Fungi</taxon>
        <taxon>Dikarya</taxon>
        <taxon>Ascomycota</taxon>
        <taxon>Pezizomycotina</taxon>
        <taxon>Sordariomycetes</taxon>
        <taxon>Hypocreomycetidae</taxon>
        <taxon>Glomerellales</taxon>
        <taxon>Glomerellaceae</taxon>
        <taxon>Colletotrichum</taxon>
        <taxon>Colletotrichum acutatum species complex</taxon>
    </lineage>
</organism>
<feature type="compositionally biased region" description="Pro residues" evidence="1">
    <location>
        <begin position="128"/>
        <end position="137"/>
    </location>
</feature>
<evidence type="ECO:0000256" key="1">
    <source>
        <dbReference type="SAM" id="MobiDB-lite"/>
    </source>
</evidence>
<feature type="region of interest" description="Disordered" evidence="1">
    <location>
        <begin position="81"/>
        <end position="141"/>
    </location>
</feature>
<dbReference type="Proteomes" id="UP000830671">
    <property type="component" value="Chromosome 8"/>
</dbReference>
<dbReference type="AlphaFoldDB" id="A0A9Q8T730"/>